<keyword evidence="3" id="KW-1185">Reference proteome</keyword>
<feature type="region of interest" description="Disordered" evidence="1">
    <location>
        <begin position="1"/>
        <end position="24"/>
    </location>
</feature>
<evidence type="ECO:0000256" key="1">
    <source>
        <dbReference type="SAM" id="MobiDB-lite"/>
    </source>
</evidence>
<sequence>MTSNSDFPKITANSKTRCMPASSAPKKYAPKVKSLDYQFGISSALMDKLVRFRFEDYKSCKIPEKCFCKQTRAERKELDDFFEKSFCCRIDDFRKE</sequence>
<protein>
    <submittedName>
        <fullName evidence="2">Uncharacterized protein</fullName>
    </submittedName>
</protein>
<organism evidence="2 3">
    <name type="scientific">Methanolapillus africanus</name>
    <dbReference type="NCBI Taxonomy" id="3028297"/>
    <lineage>
        <taxon>Archaea</taxon>
        <taxon>Methanobacteriati</taxon>
        <taxon>Methanobacteriota</taxon>
        <taxon>Stenosarchaea group</taxon>
        <taxon>Methanomicrobia</taxon>
        <taxon>Methanosarcinales</taxon>
        <taxon>Methanosarcinaceae</taxon>
        <taxon>Methanolapillus</taxon>
    </lineage>
</organism>
<comment type="caution">
    <text evidence="2">The sequence shown here is derived from an EMBL/GenBank/DDBJ whole genome shotgun (WGS) entry which is preliminary data.</text>
</comment>
<gene>
    <name evidence="2" type="ORF">MsAg5_01640</name>
</gene>
<dbReference type="AlphaFoldDB" id="A0AAE4SD25"/>
<accession>A0AAE4SD25</accession>
<reference evidence="2" key="1">
    <citation type="submission" date="2023-06" db="EMBL/GenBank/DDBJ databases">
        <title>Genome sequence of Methanosarcinaceae archaeon Ag5.</title>
        <authorList>
            <person name="Protasov E."/>
            <person name="Platt K."/>
            <person name="Poehlein A."/>
            <person name="Daniel R."/>
            <person name="Brune A."/>
        </authorList>
    </citation>
    <scope>NUCLEOTIDE SEQUENCE</scope>
    <source>
        <strain evidence="2">Ag5</strain>
    </source>
</reference>
<dbReference type="RefSeq" id="WP_338098719.1">
    <property type="nucleotide sequence ID" value="NZ_JAWDKD010000003.1"/>
</dbReference>
<evidence type="ECO:0000313" key="2">
    <source>
        <dbReference type="EMBL" id="MDV0446334.1"/>
    </source>
</evidence>
<proteinExistence type="predicted"/>
<dbReference type="Proteomes" id="UP001271789">
    <property type="component" value="Unassembled WGS sequence"/>
</dbReference>
<feature type="compositionally biased region" description="Polar residues" evidence="1">
    <location>
        <begin position="1"/>
        <end position="16"/>
    </location>
</feature>
<dbReference type="EMBL" id="JAWDKD010000003">
    <property type="protein sequence ID" value="MDV0446334.1"/>
    <property type="molecule type" value="Genomic_DNA"/>
</dbReference>
<evidence type="ECO:0000313" key="3">
    <source>
        <dbReference type="Proteomes" id="UP001271789"/>
    </source>
</evidence>
<name>A0AAE4SD25_9EURY</name>